<reference evidence="1 2" key="1">
    <citation type="submission" date="2020-08" db="EMBL/GenBank/DDBJ databases">
        <title>Draft genome sequencing of an Anaerocolumna strain isolated from anoxic soil subjected to BSD treatment.</title>
        <authorList>
            <person name="Uek A."/>
            <person name="Tonouchi A."/>
        </authorList>
    </citation>
    <scope>NUCLEOTIDE SEQUENCE [LARGE SCALE GENOMIC DNA]</scope>
    <source>
        <strain evidence="1 2">CTTW</strain>
    </source>
</reference>
<evidence type="ECO:0008006" key="3">
    <source>
        <dbReference type="Google" id="ProtNLM"/>
    </source>
</evidence>
<organism evidence="1 2">
    <name type="scientific">Anaerocolumna chitinilytica</name>
    <dbReference type="NCBI Taxonomy" id="1727145"/>
    <lineage>
        <taxon>Bacteria</taxon>
        <taxon>Bacillati</taxon>
        <taxon>Bacillota</taxon>
        <taxon>Clostridia</taxon>
        <taxon>Lachnospirales</taxon>
        <taxon>Lachnospiraceae</taxon>
        <taxon>Anaerocolumna</taxon>
    </lineage>
</organism>
<gene>
    <name evidence="1" type="ORF">bsdcttw_23620</name>
</gene>
<dbReference type="KEGG" id="acht:bsdcttw_23620"/>
<dbReference type="PROSITE" id="PS51257">
    <property type="entry name" value="PROKAR_LIPOPROTEIN"/>
    <property type="match status" value="1"/>
</dbReference>
<dbReference type="EMBL" id="AP023368">
    <property type="protein sequence ID" value="BCJ99321.1"/>
    <property type="molecule type" value="Genomic_DNA"/>
</dbReference>
<dbReference type="AlphaFoldDB" id="A0A7I8DPX3"/>
<dbReference type="Proteomes" id="UP000515703">
    <property type="component" value="Chromosome"/>
</dbReference>
<protein>
    <recommendedName>
        <fullName evidence="3">DUF5050 domain-containing protein</fullName>
    </recommendedName>
</protein>
<dbReference type="SUPFAM" id="SSF101898">
    <property type="entry name" value="NHL repeat"/>
    <property type="match status" value="1"/>
</dbReference>
<accession>A0A7I8DPX3</accession>
<proteinExistence type="predicted"/>
<evidence type="ECO:0000313" key="2">
    <source>
        <dbReference type="Proteomes" id="UP000515703"/>
    </source>
</evidence>
<evidence type="ECO:0000313" key="1">
    <source>
        <dbReference type="EMBL" id="BCJ99321.1"/>
    </source>
</evidence>
<dbReference type="RefSeq" id="WP_185259584.1">
    <property type="nucleotide sequence ID" value="NZ_AP023368.1"/>
</dbReference>
<keyword evidence="2" id="KW-1185">Reference proteome</keyword>
<name>A0A7I8DPX3_9FIRM</name>
<reference evidence="1 2" key="2">
    <citation type="submission" date="2020-08" db="EMBL/GenBank/DDBJ databases">
        <authorList>
            <person name="Ueki A."/>
            <person name="Tonouchi A."/>
        </authorList>
    </citation>
    <scope>NUCLEOTIDE SEQUENCE [LARGE SCALE GENOMIC DNA]</scope>
    <source>
        <strain evidence="1 2">CTTW</strain>
    </source>
</reference>
<sequence length="404" mass="45694">MLKNVLKVIFLIMIVGIVLLSGCSPKILNENRYIKGEDSQFYYYCSADAQPMAESEKGYYFFSGDYLYCADKSNMTPVIVCDKPNCLHDEETDSTKRLYCNAFFQGAKSLFYYKGSLYIFVTRTTTTSESELLKVSLDGTKRKSLFKVDGIISAAALHRGTVYYAAQVWDADGQSTVCVNAAKLNGRSKEIYKDKFVFGNVSDILCYGNYVYMDSFDFTEKGNLDRTVRYNTVTGETKVLFDNPVLVSTGIPSFINDKMYFRKTKLKFPEMSLENQEAFIADIDGNNIKSSFDPGFPVGVNSDGQYLYAHDVEWSPFSKPAEEQRLTLYTIDGKVVDSIPTGSFGSIQSIIPGGKDHMFLQQLDNNFFTIYYTDKSQISTGKMQWKLLFKIEQGKMRPTIKSTS</sequence>